<keyword evidence="1" id="KW-0812">Transmembrane</keyword>
<reference evidence="2 3" key="1">
    <citation type="submission" date="2015-08" db="EMBL/GenBank/DDBJ databases">
        <title>Next Generation Sequencing and Analysis of the Genome of Puccinia sorghi L Schw, the Causal Agent of Maize Common Rust.</title>
        <authorList>
            <person name="Rochi L."/>
            <person name="Burguener G."/>
            <person name="Darino M."/>
            <person name="Turjanski A."/>
            <person name="Kreff E."/>
            <person name="Dieguez M.J."/>
            <person name="Sacco F."/>
        </authorList>
    </citation>
    <scope>NUCLEOTIDE SEQUENCE [LARGE SCALE GENOMIC DNA]</scope>
    <source>
        <strain evidence="2 3">RO10H11247</strain>
    </source>
</reference>
<proteinExistence type="predicted"/>
<evidence type="ECO:0000256" key="1">
    <source>
        <dbReference type="SAM" id="Phobius"/>
    </source>
</evidence>
<organism evidence="2 3">
    <name type="scientific">Puccinia sorghi</name>
    <dbReference type="NCBI Taxonomy" id="27349"/>
    <lineage>
        <taxon>Eukaryota</taxon>
        <taxon>Fungi</taxon>
        <taxon>Dikarya</taxon>
        <taxon>Basidiomycota</taxon>
        <taxon>Pucciniomycotina</taxon>
        <taxon>Pucciniomycetes</taxon>
        <taxon>Pucciniales</taxon>
        <taxon>Pucciniaceae</taxon>
        <taxon>Puccinia</taxon>
    </lineage>
</organism>
<dbReference type="AlphaFoldDB" id="A0A0L6USH3"/>
<dbReference type="VEuPathDB" id="FungiDB:VP01_4231g1"/>
<keyword evidence="1" id="KW-0472">Membrane</keyword>
<accession>A0A0L6USH3</accession>
<dbReference type="Proteomes" id="UP000037035">
    <property type="component" value="Unassembled WGS sequence"/>
</dbReference>
<evidence type="ECO:0000313" key="3">
    <source>
        <dbReference type="Proteomes" id="UP000037035"/>
    </source>
</evidence>
<evidence type="ECO:0000313" key="2">
    <source>
        <dbReference type="EMBL" id="KNZ50795.1"/>
    </source>
</evidence>
<feature type="transmembrane region" description="Helical" evidence="1">
    <location>
        <begin position="471"/>
        <end position="492"/>
    </location>
</feature>
<protein>
    <submittedName>
        <fullName evidence="2">Uncharacterized protein</fullName>
    </submittedName>
</protein>
<feature type="transmembrane region" description="Helical" evidence="1">
    <location>
        <begin position="498"/>
        <end position="521"/>
    </location>
</feature>
<gene>
    <name evidence="2" type="ORF">VP01_4231g1</name>
</gene>
<keyword evidence="3" id="KW-1185">Reference proteome</keyword>
<name>A0A0L6USH3_9BASI</name>
<comment type="caution">
    <text evidence="2">The sequence shown here is derived from an EMBL/GenBank/DDBJ whole genome shotgun (WGS) entry which is preliminary data.</text>
</comment>
<keyword evidence="1" id="KW-1133">Transmembrane helix</keyword>
<dbReference type="EMBL" id="LAVV01009315">
    <property type="protein sequence ID" value="KNZ50795.1"/>
    <property type="molecule type" value="Genomic_DNA"/>
</dbReference>
<sequence length="532" mass="59787">MPGKCHKWSGVWITRFQHKVSYSSFGSVLPLSPQPRPESASTKYILQIYLLLLIQVWGEMIVCCLDRNIALTSPFLQYFNSHMFEGGFLGVHVDLLLHYTLVTAWKSAHIASLFGVVYNPHYLQSLSILTLAVTVNPPLLVTESPPPMCVEYSLVSLQKTSRYVKTVTVLPLVILKLDSRFSLLCFFALVVPAPLIPLQFPFPEAPPQFDSHCFRLTPQAPCCATSGPPGAPPARLTHPPLIYSSSPPLPKTFFFRRHIPFSLVSPLFPHSSCLRTLVSHCCTYREVSSLPSSLVFLRLDCNTTHLGSRNPVPCSIWFYFQFNYQILLKSFLSFVPGVFSRNRIIEVMTSLVSLDLPGVSPTGGLSSKCYDLVTPLQDLPGVSPTGGLSSASAPLYIPQLEIYHLNHNGKSIVFLLQASSMMCWTYLFLYFFIIGSIFCKILERGGCELSQKNFFTRPKVKAMRTQIRQCVNVAFVFGLVLLDFLHCVGMQFQLIFSFFSLLILPYLMKWILGGISFRILICHNFQQIGPRS</sequence>